<dbReference type="OrthoDB" id="9797528at2"/>
<evidence type="ECO:0000259" key="2">
    <source>
        <dbReference type="Pfam" id="PF03972"/>
    </source>
</evidence>
<dbReference type="SUPFAM" id="SSF103378">
    <property type="entry name" value="2-methylcitrate dehydratase PrpD"/>
    <property type="match status" value="1"/>
</dbReference>
<dbReference type="InterPro" id="IPR005656">
    <property type="entry name" value="MmgE_PrpD"/>
</dbReference>
<dbReference type="Gene3D" id="3.30.1330.120">
    <property type="entry name" value="2-methylcitrate dehydratase PrpD"/>
    <property type="match status" value="1"/>
</dbReference>
<dbReference type="Pfam" id="PF03972">
    <property type="entry name" value="MmgE_PrpD_N"/>
    <property type="match status" value="1"/>
</dbReference>
<dbReference type="InterPro" id="IPR036148">
    <property type="entry name" value="MmgE/PrpD_sf"/>
</dbReference>
<dbReference type="InterPro" id="IPR042188">
    <property type="entry name" value="MmgE/PrpD_sf_2"/>
</dbReference>
<comment type="similarity">
    <text evidence="1">Belongs to the PrpD family.</text>
</comment>
<evidence type="ECO:0000313" key="5">
    <source>
        <dbReference type="Proteomes" id="UP000440096"/>
    </source>
</evidence>
<dbReference type="EMBL" id="WMBA01000005">
    <property type="protein sequence ID" value="MTD53310.1"/>
    <property type="molecule type" value="Genomic_DNA"/>
</dbReference>
<dbReference type="InterPro" id="IPR042183">
    <property type="entry name" value="MmgE/PrpD_sf_1"/>
</dbReference>
<organism evidence="4 5">
    <name type="scientific">Amycolatopsis pithecellobii</name>
    <dbReference type="NCBI Taxonomy" id="664692"/>
    <lineage>
        <taxon>Bacteria</taxon>
        <taxon>Bacillati</taxon>
        <taxon>Actinomycetota</taxon>
        <taxon>Actinomycetes</taxon>
        <taxon>Pseudonocardiales</taxon>
        <taxon>Pseudonocardiaceae</taxon>
        <taxon>Amycolatopsis</taxon>
    </lineage>
</organism>
<dbReference type="PANTHER" id="PTHR16943:SF8">
    <property type="entry name" value="2-METHYLCITRATE DEHYDRATASE"/>
    <property type="match status" value="1"/>
</dbReference>
<comment type="caution">
    <text evidence="4">The sequence shown here is derived from an EMBL/GenBank/DDBJ whole genome shotgun (WGS) entry which is preliminary data.</text>
</comment>
<gene>
    <name evidence="4" type="ORF">GKO32_04845</name>
</gene>
<evidence type="ECO:0000256" key="1">
    <source>
        <dbReference type="ARBA" id="ARBA00006174"/>
    </source>
</evidence>
<feature type="domain" description="MmgE/PrpD C-terminal" evidence="3">
    <location>
        <begin position="279"/>
        <end position="452"/>
    </location>
</feature>
<dbReference type="InterPro" id="IPR045336">
    <property type="entry name" value="MmgE_PrpD_N"/>
</dbReference>
<reference evidence="4 5" key="1">
    <citation type="submission" date="2019-11" db="EMBL/GenBank/DDBJ databases">
        <title>Draft genome of Amycolatopsis RM579.</title>
        <authorList>
            <person name="Duangmal K."/>
            <person name="Mingma R."/>
        </authorList>
    </citation>
    <scope>NUCLEOTIDE SEQUENCE [LARGE SCALE GENOMIC DNA]</scope>
    <source>
        <strain evidence="4 5">RM579</strain>
    </source>
</reference>
<dbReference type="AlphaFoldDB" id="A0A6N7Z115"/>
<proteinExistence type="inferred from homology"/>
<protein>
    <submittedName>
        <fullName evidence="4">MmgE/PrpD family protein</fullName>
    </submittedName>
</protein>
<keyword evidence="5" id="KW-1185">Reference proteome</keyword>
<dbReference type="Pfam" id="PF19305">
    <property type="entry name" value="MmgE_PrpD_C"/>
    <property type="match status" value="1"/>
</dbReference>
<name>A0A6N7Z115_9PSEU</name>
<dbReference type="InterPro" id="IPR045337">
    <property type="entry name" value="MmgE_PrpD_C"/>
</dbReference>
<dbReference type="Proteomes" id="UP000440096">
    <property type="component" value="Unassembled WGS sequence"/>
</dbReference>
<sequence length="469" mass="49631">MTGTIDSAVATRPVTRELATFAAELRYENLPPEVIAMAKRCVLDSLGCGIYGSATPWVDAVARTVGLLGQAATASTWGRPLKADPLGAVMINGTAAQGYELDDCHDQSMSHYGAGVVPAVLAVAEAMGPFDGKQIVTAVVAGYEVGTRVGNTVSPSAFHRGFHPCGLTSTFASAAAISTLLGLDAGQYVNALGLAGSQAAGLMAAQYGAMAKRFHSGKAAQNGIIAALAAREGLTGVRDVLEAPYGGFCSTYAAEYDLDYAVRELGEHWEILRNGFKQYSSLASSQTTVDALRAIRARAGITADEVESVLVETTEMVYVHCGWPYVPNGETIAAQMNLPYTAAVTLIDGTAFIDGYTDDRLADPQILALADRVKVVVAPDLDALGKDEMRAVRVTLTTKSGQEHTENVVYRSGHWKNPLSDEDIAAKFRNLATRVITSEAADEIQRVVLDLDNQSDPVATLARRAGEVR</sequence>
<dbReference type="PANTHER" id="PTHR16943">
    <property type="entry name" value="2-METHYLCITRATE DEHYDRATASE-RELATED"/>
    <property type="match status" value="1"/>
</dbReference>
<accession>A0A6N7Z115</accession>
<dbReference type="Gene3D" id="1.10.4100.10">
    <property type="entry name" value="2-methylcitrate dehydratase PrpD"/>
    <property type="match status" value="1"/>
</dbReference>
<evidence type="ECO:0000313" key="4">
    <source>
        <dbReference type="EMBL" id="MTD53310.1"/>
    </source>
</evidence>
<evidence type="ECO:0000259" key="3">
    <source>
        <dbReference type="Pfam" id="PF19305"/>
    </source>
</evidence>
<dbReference type="RefSeq" id="WP_154755567.1">
    <property type="nucleotide sequence ID" value="NZ_WMBA01000005.1"/>
</dbReference>
<dbReference type="GO" id="GO:0016829">
    <property type="term" value="F:lyase activity"/>
    <property type="evidence" value="ECO:0007669"/>
    <property type="project" value="InterPro"/>
</dbReference>
<feature type="domain" description="MmgE/PrpD N-terminal" evidence="2">
    <location>
        <begin position="16"/>
        <end position="255"/>
    </location>
</feature>